<sequence>MSISKSNNNVDGELPALDCMIFYVRPMVKGSILEYPSFIRKEKGLVLDSSLLIAPSLDDLNQISGVWSISGIPIFSAIEILATLDEAKSQSNKGKRPPSDSEIKFEDSVPVWYDRNYSTWRNSEVSGLLISEVMNGGGVLFIIIKYSSPV</sequence>
<dbReference type="Proteomes" id="UP000266744">
    <property type="component" value="Chromosome"/>
</dbReference>
<reference evidence="2" key="1">
    <citation type="journal article" date="2016" name="Toxins">
        <title>The Draft Genome Sequence of the Yersinia entomophaga Entomopathogenic Type Strain MH96T.</title>
        <authorList>
            <person name="Hurst M.R."/>
            <person name="Beattie A."/>
            <person name="Altermann E."/>
            <person name="Moraga R.M."/>
            <person name="Harper L.A."/>
            <person name="Calder J."/>
            <person name="Laugraud A."/>
        </authorList>
    </citation>
    <scope>NUCLEOTIDE SEQUENCE [LARGE SCALE GENOMIC DNA]</scope>
    <source>
        <strain evidence="2">MH96</strain>
    </source>
</reference>
<evidence type="ECO:0008006" key="3">
    <source>
        <dbReference type="Google" id="ProtNLM"/>
    </source>
</evidence>
<dbReference type="RefSeq" id="WP_145933969.1">
    <property type="nucleotide sequence ID" value="NZ_CP010029.1"/>
</dbReference>
<proteinExistence type="predicted"/>
<accession>A0ABN4PVJ7</accession>
<gene>
    <name evidence="1" type="ORF">PL78_14535</name>
</gene>
<keyword evidence="2" id="KW-1185">Reference proteome</keyword>
<evidence type="ECO:0000313" key="1">
    <source>
        <dbReference type="EMBL" id="ANI31037.1"/>
    </source>
</evidence>
<dbReference type="EMBL" id="CP010029">
    <property type="protein sequence ID" value="ANI31037.1"/>
    <property type="molecule type" value="Genomic_DNA"/>
</dbReference>
<evidence type="ECO:0000313" key="2">
    <source>
        <dbReference type="Proteomes" id="UP000266744"/>
    </source>
</evidence>
<organism evidence="1 2">
    <name type="scientific">Yersinia entomophaga</name>
    <dbReference type="NCBI Taxonomy" id="935293"/>
    <lineage>
        <taxon>Bacteria</taxon>
        <taxon>Pseudomonadati</taxon>
        <taxon>Pseudomonadota</taxon>
        <taxon>Gammaproteobacteria</taxon>
        <taxon>Enterobacterales</taxon>
        <taxon>Yersiniaceae</taxon>
        <taxon>Yersinia</taxon>
    </lineage>
</organism>
<protein>
    <recommendedName>
        <fullName evidence="3">PIN domain-containing protein</fullName>
    </recommendedName>
</protein>
<name>A0ABN4PVJ7_YERET</name>